<evidence type="ECO:0000256" key="9">
    <source>
        <dbReference type="ARBA" id="ARBA00022837"/>
    </source>
</evidence>
<feature type="coiled-coil region" evidence="15">
    <location>
        <begin position="891"/>
        <end position="940"/>
    </location>
</feature>
<evidence type="ECO:0000313" key="20">
    <source>
        <dbReference type="EMBL" id="CAI4009615.1"/>
    </source>
</evidence>
<evidence type="ECO:0000256" key="11">
    <source>
        <dbReference type="ARBA" id="ARBA00024334"/>
    </source>
</evidence>
<dbReference type="FunFam" id="3.30.200.20:FF:000315">
    <property type="entry name" value="Calcium-dependent protein kinase 3"/>
    <property type="match status" value="1"/>
</dbReference>
<dbReference type="PANTHER" id="PTHR24349">
    <property type="entry name" value="SERINE/THREONINE-PROTEIN KINASE"/>
    <property type="match status" value="1"/>
</dbReference>
<dbReference type="SUPFAM" id="SSF47473">
    <property type="entry name" value="EF-hand"/>
    <property type="match status" value="1"/>
</dbReference>
<feature type="domain" description="EF-hand" evidence="18">
    <location>
        <begin position="434"/>
        <end position="469"/>
    </location>
</feature>
<dbReference type="InterPro" id="IPR002048">
    <property type="entry name" value="EF_hand_dom"/>
</dbReference>
<evidence type="ECO:0000256" key="3">
    <source>
        <dbReference type="ARBA" id="ARBA00022527"/>
    </source>
</evidence>
<comment type="catalytic activity">
    <reaction evidence="13">
        <text>L-seryl-[protein] + ATP = O-phospho-L-seryl-[protein] + ADP + H(+)</text>
        <dbReference type="Rhea" id="RHEA:17989"/>
        <dbReference type="Rhea" id="RHEA-COMP:9863"/>
        <dbReference type="Rhea" id="RHEA-COMP:11604"/>
        <dbReference type="ChEBI" id="CHEBI:15378"/>
        <dbReference type="ChEBI" id="CHEBI:29999"/>
        <dbReference type="ChEBI" id="CHEBI:30616"/>
        <dbReference type="ChEBI" id="CHEBI:83421"/>
        <dbReference type="ChEBI" id="CHEBI:456216"/>
        <dbReference type="EC" id="2.7.11.1"/>
    </reaction>
</comment>
<evidence type="ECO:0000256" key="6">
    <source>
        <dbReference type="ARBA" id="ARBA00022737"/>
    </source>
</evidence>
<dbReference type="InterPro" id="IPR018247">
    <property type="entry name" value="EF_Hand_1_Ca_BS"/>
</dbReference>
<dbReference type="EMBL" id="CAMXCT030004569">
    <property type="protein sequence ID" value="CAL4796927.1"/>
    <property type="molecule type" value="Genomic_DNA"/>
</dbReference>
<proteinExistence type="inferred from homology"/>
<evidence type="ECO:0000256" key="12">
    <source>
        <dbReference type="ARBA" id="ARBA00047899"/>
    </source>
</evidence>
<feature type="domain" description="EF-hand" evidence="18">
    <location>
        <begin position="475"/>
        <end position="510"/>
    </location>
</feature>
<keyword evidence="16" id="KW-0812">Transmembrane</keyword>
<dbReference type="GO" id="GO:0005524">
    <property type="term" value="F:ATP binding"/>
    <property type="evidence" value="ECO:0007669"/>
    <property type="project" value="UniProtKB-UniRule"/>
</dbReference>
<evidence type="ECO:0000259" key="17">
    <source>
        <dbReference type="PROSITE" id="PS50011"/>
    </source>
</evidence>
<dbReference type="Pfam" id="PF13499">
    <property type="entry name" value="EF-hand_7"/>
    <property type="match status" value="1"/>
</dbReference>
<dbReference type="SMART" id="SM00220">
    <property type="entry name" value="S_TKc"/>
    <property type="match status" value="1"/>
</dbReference>
<dbReference type="CDD" id="cd03426">
    <property type="entry name" value="NUDIX_CoAse_Nudt7"/>
    <property type="match status" value="1"/>
</dbReference>
<evidence type="ECO:0000313" key="23">
    <source>
        <dbReference type="Proteomes" id="UP001152797"/>
    </source>
</evidence>
<keyword evidence="23" id="KW-1185">Reference proteome</keyword>
<evidence type="ECO:0000256" key="8">
    <source>
        <dbReference type="ARBA" id="ARBA00022777"/>
    </source>
</evidence>
<dbReference type="Pfam" id="PF00069">
    <property type="entry name" value="Pkinase"/>
    <property type="match status" value="1"/>
</dbReference>
<reference evidence="21" key="2">
    <citation type="submission" date="2024-04" db="EMBL/GenBank/DDBJ databases">
        <authorList>
            <person name="Chen Y."/>
            <person name="Shah S."/>
            <person name="Dougan E. K."/>
            <person name="Thang M."/>
            <person name="Chan C."/>
        </authorList>
    </citation>
    <scope>NUCLEOTIDE SEQUENCE [LARGE SCALE GENOMIC DNA]</scope>
</reference>
<dbReference type="GO" id="GO:0010945">
    <property type="term" value="F:coenzyme A diphosphatase activity"/>
    <property type="evidence" value="ECO:0007669"/>
    <property type="project" value="InterPro"/>
</dbReference>
<accession>A0A9P1DH53</accession>
<evidence type="ECO:0000259" key="19">
    <source>
        <dbReference type="PROSITE" id="PS51462"/>
    </source>
</evidence>
<dbReference type="InterPro" id="IPR000086">
    <property type="entry name" value="NUDIX_hydrolase_dom"/>
</dbReference>
<dbReference type="PROSITE" id="PS51462">
    <property type="entry name" value="NUDIX"/>
    <property type="match status" value="1"/>
</dbReference>
<dbReference type="GO" id="GO:0004674">
    <property type="term" value="F:protein serine/threonine kinase activity"/>
    <property type="evidence" value="ECO:0007669"/>
    <property type="project" value="UniProtKB-KW"/>
</dbReference>
<keyword evidence="5" id="KW-0479">Metal-binding</keyword>
<keyword evidence="4" id="KW-0808">Transferase</keyword>
<dbReference type="Gene3D" id="1.10.238.10">
    <property type="entry name" value="EF-hand"/>
    <property type="match status" value="1"/>
</dbReference>
<feature type="coiled-coil region" evidence="15">
    <location>
        <begin position="1627"/>
        <end position="1654"/>
    </location>
</feature>
<comment type="similarity">
    <text evidence="11">Belongs to the protein kinase superfamily. Ser/Thr protein kinase family. CDPK subfamily.</text>
</comment>
<dbReference type="Proteomes" id="UP001152797">
    <property type="component" value="Unassembled WGS sequence"/>
</dbReference>
<dbReference type="SUPFAM" id="SSF55811">
    <property type="entry name" value="Nudix"/>
    <property type="match status" value="1"/>
</dbReference>
<dbReference type="InterPro" id="IPR011009">
    <property type="entry name" value="Kinase-like_dom_sf"/>
</dbReference>
<comment type="caution">
    <text evidence="20">The sequence shown here is derived from an EMBL/GenBank/DDBJ whole genome shotgun (WGS) entry which is preliminary data.</text>
</comment>
<evidence type="ECO:0000256" key="1">
    <source>
        <dbReference type="ARBA" id="ARBA00001946"/>
    </source>
</evidence>
<dbReference type="SUPFAM" id="SSF56112">
    <property type="entry name" value="Protein kinase-like (PK-like)"/>
    <property type="match status" value="1"/>
</dbReference>
<evidence type="ECO:0000313" key="22">
    <source>
        <dbReference type="EMBL" id="CAL4796927.1"/>
    </source>
</evidence>
<feature type="domain" description="Nudix hydrolase" evidence="19">
    <location>
        <begin position="1135"/>
        <end position="1296"/>
    </location>
</feature>
<dbReference type="Pfam" id="PF00293">
    <property type="entry name" value="NUDIX"/>
    <property type="match status" value="1"/>
</dbReference>
<name>A0A9P1DH53_9DINO</name>
<dbReference type="OrthoDB" id="442473at2759"/>
<evidence type="ECO:0000256" key="4">
    <source>
        <dbReference type="ARBA" id="ARBA00022679"/>
    </source>
</evidence>
<comment type="cofactor">
    <cofactor evidence="1">
        <name>Mg(2+)</name>
        <dbReference type="ChEBI" id="CHEBI:18420"/>
    </cofactor>
</comment>
<dbReference type="InterPro" id="IPR050205">
    <property type="entry name" value="CDPK_Ser/Thr_kinases"/>
</dbReference>
<dbReference type="Gene3D" id="3.30.200.20">
    <property type="entry name" value="Phosphorylase Kinase, domain 1"/>
    <property type="match status" value="1"/>
</dbReference>
<dbReference type="InterPro" id="IPR011992">
    <property type="entry name" value="EF-hand-dom_pair"/>
</dbReference>
<dbReference type="CDD" id="cd00051">
    <property type="entry name" value="EFh"/>
    <property type="match status" value="1"/>
</dbReference>
<feature type="transmembrane region" description="Helical" evidence="16">
    <location>
        <begin position="1471"/>
        <end position="1489"/>
    </location>
</feature>
<dbReference type="PROSITE" id="PS00108">
    <property type="entry name" value="PROTEIN_KINASE_ST"/>
    <property type="match status" value="1"/>
</dbReference>
<evidence type="ECO:0000256" key="13">
    <source>
        <dbReference type="ARBA" id="ARBA00048679"/>
    </source>
</evidence>
<keyword evidence="7 14" id="KW-0547">Nucleotide-binding</keyword>
<evidence type="ECO:0000256" key="15">
    <source>
        <dbReference type="SAM" id="Coils"/>
    </source>
</evidence>
<dbReference type="EMBL" id="CAMXCT020004569">
    <property type="protein sequence ID" value="CAL1162990.1"/>
    <property type="molecule type" value="Genomic_DNA"/>
</dbReference>
<evidence type="ECO:0000256" key="16">
    <source>
        <dbReference type="SAM" id="Phobius"/>
    </source>
</evidence>
<dbReference type="SMART" id="SM00054">
    <property type="entry name" value="EFh"/>
    <property type="match status" value="3"/>
</dbReference>
<feature type="domain" description="Protein kinase" evidence="17">
    <location>
        <begin position="88"/>
        <end position="392"/>
    </location>
</feature>
<keyword evidence="8 22" id="KW-0418">Kinase</keyword>
<dbReference type="InterPro" id="IPR017441">
    <property type="entry name" value="Protein_kinase_ATP_BS"/>
</dbReference>
<evidence type="ECO:0000256" key="10">
    <source>
        <dbReference type="ARBA" id="ARBA00022840"/>
    </source>
</evidence>
<keyword evidence="6" id="KW-0677">Repeat</keyword>
<keyword evidence="9" id="KW-0106">Calcium</keyword>
<evidence type="ECO:0000256" key="2">
    <source>
        <dbReference type="ARBA" id="ARBA00012513"/>
    </source>
</evidence>
<protein>
    <recommendedName>
        <fullName evidence="2">non-specific serine/threonine protein kinase</fullName>
        <ecNumber evidence="2">2.7.11.1</ecNumber>
    </recommendedName>
</protein>
<dbReference type="GO" id="GO:0005509">
    <property type="term" value="F:calcium ion binding"/>
    <property type="evidence" value="ECO:0007669"/>
    <property type="project" value="InterPro"/>
</dbReference>
<evidence type="ECO:0000259" key="18">
    <source>
        <dbReference type="PROSITE" id="PS50222"/>
    </source>
</evidence>
<keyword evidence="15" id="KW-0175">Coiled coil</keyword>
<comment type="catalytic activity">
    <reaction evidence="12">
        <text>L-threonyl-[protein] + ATP = O-phospho-L-threonyl-[protein] + ADP + H(+)</text>
        <dbReference type="Rhea" id="RHEA:46608"/>
        <dbReference type="Rhea" id="RHEA-COMP:11060"/>
        <dbReference type="Rhea" id="RHEA-COMP:11605"/>
        <dbReference type="ChEBI" id="CHEBI:15378"/>
        <dbReference type="ChEBI" id="CHEBI:30013"/>
        <dbReference type="ChEBI" id="CHEBI:30616"/>
        <dbReference type="ChEBI" id="CHEBI:61977"/>
        <dbReference type="ChEBI" id="CHEBI:456216"/>
        <dbReference type="EC" id="2.7.11.1"/>
    </reaction>
</comment>
<keyword evidence="3" id="KW-0723">Serine/threonine-protein kinase</keyword>
<dbReference type="PROSITE" id="PS50222">
    <property type="entry name" value="EF_HAND_2"/>
    <property type="match status" value="2"/>
</dbReference>
<organism evidence="20">
    <name type="scientific">Cladocopium goreaui</name>
    <dbReference type="NCBI Taxonomy" id="2562237"/>
    <lineage>
        <taxon>Eukaryota</taxon>
        <taxon>Sar</taxon>
        <taxon>Alveolata</taxon>
        <taxon>Dinophyceae</taxon>
        <taxon>Suessiales</taxon>
        <taxon>Symbiodiniaceae</taxon>
        <taxon>Cladocopium</taxon>
    </lineage>
</organism>
<keyword evidence="16" id="KW-0472">Membrane</keyword>
<evidence type="ECO:0000256" key="5">
    <source>
        <dbReference type="ARBA" id="ARBA00022723"/>
    </source>
</evidence>
<sequence length="1943" mass="218596">MIQKFAPGPALWLDFAQVYFDMLEADPLLPPRRLRAPMALIIIFLCPYLGDLSPLHRSFWIIDPLRPVTRGLIGRQQHLMGDLLTTRYEVVRELGSGGFGKVNLVREKATGLMRVIKTVDTTKLSERLLENMREEIQVLRALDHPNIIRLFEYGEDVENHKIHLLMEKCSGGDVDELLEKAGYLSEDLVAQLTRQVLSGIAFCHARGVVHRDLKPGNVMLTSSFLRELPPVHLHGSPCYGCVILCQESTYDCKIIDFGLAKTYDPSDPSSGISDVNGTPAYMAPEICWRQGKYGAPSDVWSIGVMCYELLTGCLPFGDASDYDGGFRELFEITKKYENMDSFWQLMPEEHWQNARTLWESRSVGVKDFVTQLLLRDPTTRYTAQKALQHPWIASYKQERDGLSSKLLESIKAYAQATYFVKICLLLIAARLDAETLEPFRHAFLGVDTEGNGSLSMEEFLEAVENLQDRRVCCGHSRGQIHRWFQQIDLNKDGRLDYSEFLAACLHSKLHRFGGSGESGEVLASQAFQVIDADGDGWATLSDLEHFFHSDAKTLELDGLLPREKFDVGFPRVRRMSDLNFSMHGFIVSLALQARHCMMAIKKLVEDRRHLDIKIACKVNTGSQRIQSHGCQVVEPVVSRASSSFDALQINGCKDEVVGPIIRGSYTLEEKNHDRPVFRKDEKVGAKALDVMLYFWEDKESPDFSGWWFGPHIGGDEVWAFHPDISAKTPPTSGWQCPFDGPIDSSIEIVPKLVKGAQTPGRQPGTARKEIVPVLTAAEREARRMKELELMQQHEELSRRLMEERIKVAIQRQEDFERRKQQEAERKQREHHVQLLLRRALQKLRLAKPETFGDLMEEVDHLLQTEAEVLSRETRFEAEKVKHDAKRRVLKINQFNQQADQKKKQAEECQRQQQEASKKLLEQLEQLVETVETSAEMLEVKMNSIQGEGLEAPTDEELDAFSASIVAAEQEVEASYRSCTDFLRENNQAIEEVEEHNGKPGKEAAQQLLKRANVANAKRTQIASGGMSAIRELALQRHAALVEALERRSLAEALLEREYAIFKRYDSGGEDRMTISDAMHYARSEFGFEVSPKDLERLFQQLAERWDKSYAESLPFERFHDLKVAVGIFREIAGNCTKRAAVALIFRVSCDHNGGPAGPQAESPSDLSEVELLYILRTARQGDKWSGHVAFPGGKREASDKDDRAAAVRETEEEIGLHLESPDFQFLGQLDDRVVTGAGKVIDGFYLAPLLWFQRAPTTPQLQMQSSEVAAWRWVPLSTLTPSTVKYEVPLQITRDLASKVFGFPSTVLPARLRDAHMPCIDLEAKNSESTSHQVVAWRWVPLSTLTPSTVKYEVPLQITRDLASKVFGASADDLMESEWIPKTSCQPDFRDAHMPCIDLEAKNSESTSHQEQRFRLWGLTFRATSDALVLGEEKELGWPPVKFRSAGANFLLAAWCGVQELRRKRRSKRHLLALLTCFSLLALILRFFGPDRLLRFAFLSMMHPTAAVPAVPVPPALPTAMHAMRATMRAAGPGQRRVQPVMLCGKKGGDTRNGWMDRLLLVLDLQARDQQRQTSKQERIAMLGYTIGEMEALFDKAEAACYEAKEEADRLPELSSGATSSEFAELCRKVAEAIAAAEEQLETAKKEAEGLKQGDANGILDDHRIESVRLLSRFMKPKQQLTSAKFVLAHWEKQVAVTRAAEVQDFGKKACAALRLASPKAQGSGTELLEGLGDPEGDPFDKDDVAGFVRLRMQDEAPEELVMSWLDYLTQNNEYKEILTREELWILIRVCYKVVKSTVLTTDLSAMDSTVLATLEVGEVVELIGDDSHATEELDLHRIRVRRLKDGQEGWVTARGNANNVFLQLGGDRLSVVKETSLTDSLSISGQDALRQLRVGEILDIMGEESIDEVSGLLRARVRAQSDGSVGWATKVGSTGTTFLRQL</sequence>
<dbReference type="InterPro" id="IPR015797">
    <property type="entry name" value="NUDIX_hydrolase-like_dom_sf"/>
</dbReference>
<dbReference type="PROSITE" id="PS50011">
    <property type="entry name" value="PROTEIN_KINASE_DOM"/>
    <property type="match status" value="1"/>
</dbReference>
<evidence type="ECO:0000256" key="7">
    <source>
        <dbReference type="ARBA" id="ARBA00022741"/>
    </source>
</evidence>
<reference evidence="20" key="1">
    <citation type="submission" date="2022-10" db="EMBL/GenBank/DDBJ databases">
        <authorList>
            <person name="Chen Y."/>
            <person name="Dougan E. K."/>
            <person name="Chan C."/>
            <person name="Rhodes N."/>
            <person name="Thang M."/>
        </authorList>
    </citation>
    <scope>NUCLEOTIDE SEQUENCE</scope>
</reference>
<evidence type="ECO:0000313" key="21">
    <source>
        <dbReference type="EMBL" id="CAL1162990.1"/>
    </source>
</evidence>
<keyword evidence="16" id="KW-1133">Transmembrane helix</keyword>
<gene>
    <name evidence="20" type="ORF">C1SCF055_LOCUS34959</name>
</gene>
<dbReference type="InterPro" id="IPR000719">
    <property type="entry name" value="Prot_kinase_dom"/>
</dbReference>
<dbReference type="PROSITE" id="PS00107">
    <property type="entry name" value="PROTEIN_KINASE_ATP"/>
    <property type="match status" value="1"/>
</dbReference>
<dbReference type="InterPro" id="IPR045121">
    <property type="entry name" value="CoAse"/>
</dbReference>
<dbReference type="PROSITE" id="PS00018">
    <property type="entry name" value="EF_HAND_1"/>
    <property type="match status" value="1"/>
</dbReference>
<dbReference type="Gene3D" id="3.90.79.10">
    <property type="entry name" value="Nucleoside Triphosphate Pyrophosphohydrolase"/>
    <property type="match status" value="1"/>
</dbReference>
<feature type="binding site" evidence="14">
    <location>
        <position position="117"/>
    </location>
    <ligand>
        <name>ATP</name>
        <dbReference type="ChEBI" id="CHEBI:30616"/>
    </ligand>
</feature>
<keyword evidence="10 14" id="KW-0067">ATP-binding</keyword>
<dbReference type="EC" id="2.7.11.1" evidence="2"/>
<evidence type="ECO:0000256" key="14">
    <source>
        <dbReference type="PROSITE-ProRule" id="PRU10141"/>
    </source>
</evidence>
<dbReference type="Gene3D" id="1.10.510.10">
    <property type="entry name" value="Transferase(Phosphotransferase) domain 1"/>
    <property type="match status" value="1"/>
</dbReference>
<dbReference type="InterPro" id="IPR008271">
    <property type="entry name" value="Ser/Thr_kinase_AS"/>
</dbReference>
<dbReference type="EMBL" id="CAMXCT010004569">
    <property type="protein sequence ID" value="CAI4009615.1"/>
    <property type="molecule type" value="Genomic_DNA"/>
</dbReference>